<dbReference type="GO" id="GO:0005789">
    <property type="term" value="C:endoplasmic reticulum membrane"/>
    <property type="evidence" value="ECO:0007669"/>
    <property type="project" value="UniProtKB-SubCell"/>
</dbReference>
<evidence type="ECO:0000313" key="13">
    <source>
        <dbReference type="EMBL" id="KAJ9152180.1"/>
    </source>
</evidence>
<keyword evidence="8 12" id="KW-1133">Transmembrane helix</keyword>
<keyword evidence="7" id="KW-0653">Protein transport</keyword>
<evidence type="ECO:0000313" key="14">
    <source>
        <dbReference type="Proteomes" id="UP001174691"/>
    </source>
</evidence>
<dbReference type="PANTHER" id="PTHR13050:SF7">
    <property type="entry name" value="VESICLE TRANSPORT PROTEIN USE1"/>
    <property type="match status" value="1"/>
</dbReference>
<proteinExistence type="inferred from homology"/>
<evidence type="ECO:0000256" key="12">
    <source>
        <dbReference type="SAM" id="Phobius"/>
    </source>
</evidence>
<evidence type="ECO:0000256" key="7">
    <source>
        <dbReference type="ARBA" id="ARBA00022927"/>
    </source>
</evidence>
<feature type="region of interest" description="Disordered" evidence="11">
    <location>
        <begin position="133"/>
        <end position="245"/>
    </location>
</feature>
<evidence type="ECO:0000256" key="8">
    <source>
        <dbReference type="ARBA" id="ARBA00022989"/>
    </source>
</evidence>
<keyword evidence="9 12" id="KW-0472">Membrane</keyword>
<comment type="similarity">
    <text evidence="2">Belongs to the USE1 family.</text>
</comment>
<dbReference type="GO" id="GO:0006890">
    <property type="term" value="P:retrograde vesicle-mediated transport, Golgi to endoplasmic reticulum"/>
    <property type="evidence" value="ECO:0007669"/>
    <property type="project" value="TreeGrafter"/>
</dbReference>
<dbReference type="GO" id="GO:0005484">
    <property type="term" value="F:SNAP receptor activity"/>
    <property type="evidence" value="ECO:0007669"/>
    <property type="project" value="TreeGrafter"/>
</dbReference>
<evidence type="ECO:0000256" key="1">
    <source>
        <dbReference type="ARBA" id="ARBA00004163"/>
    </source>
</evidence>
<name>A0AA38SA07_9PEZI</name>
<keyword evidence="6" id="KW-0931">ER-Golgi transport</keyword>
<dbReference type="PANTHER" id="PTHR13050">
    <property type="entry name" value="USE1-LIKE PROTEIN"/>
    <property type="match status" value="1"/>
</dbReference>
<feature type="compositionally biased region" description="Basic and acidic residues" evidence="11">
    <location>
        <begin position="180"/>
        <end position="196"/>
    </location>
</feature>
<feature type="compositionally biased region" description="Low complexity" evidence="11">
    <location>
        <begin position="201"/>
        <end position="211"/>
    </location>
</feature>
<dbReference type="Proteomes" id="UP001174691">
    <property type="component" value="Unassembled WGS sequence"/>
</dbReference>
<evidence type="ECO:0000256" key="5">
    <source>
        <dbReference type="ARBA" id="ARBA00022824"/>
    </source>
</evidence>
<dbReference type="EMBL" id="JANBVN010000059">
    <property type="protein sequence ID" value="KAJ9152180.1"/>
    <property type="molecule type" value="Genomic_DNA"/>
</dbReference>
<comment type="subcellular location">
    <subcellularLocation>
        <location evidence="1">Endoplasmic reticulum membrane</location>
        <topology evidence="1">Single-pass type IV membrane protein</topology>
    </subcellularLocation>
</comment>
<reference evidence="13" key="1">
    <citation type="submission" date="2022-07" db="EMBL/GenBank/DDBJ databases">
        <title>Fungi with potential for degradation of polypropylene.</title>
        <authorList>
            <person name="Gostincar C."/>
        </authorList>
    </citation>
    <scope>NUCLEOTIDE SEQUENCE</scope>
    <source>
        <strain evidence="13">EXF-13287</strain>
    </source>
</reference>
<evidence type="ECO:0000256" key="10">
    <source>
        <dbReference type="SAM" id="Coils"/>
    </source>
</evidence>
<evidence type="ECO:0000256" key="9">
    <source>
        <dbReference type="ARBA" id="ARBA00023136"/>
    </source>
</evidence>
<sequence>MARLSTSSARLAPSTPQTDAFTDLTRLLSRLQQTVLRADAERERRLRTSEYERKKVGSNIDYARTLLTKLEQEALATKVHPRKQDLVTDLNRKRELLEQLTERLRDLEEIASQTQEDDDDNSSDGEDILAEIIATPSESMDSRSTDVQETPDQEDEEAPEPEPEAQPDTEPIPTIADSETTPRSHSGPEHFNEKQEPQPQPETTSTTTSSTLRARGPLPPPDQPDSATTTSALLFNNRPDSTPALSTTEAILDHQRREQDLLSESILKIASDLKASSLSFAETLEQDRDVVARAGQGLDRNERGLEAAARRMGLLRRVTEGKGWLGRIMLYLWIYGLMAVLVVVVFGLPKLRF</sequence>
<evidence type="ECO:0000256" key="2">
    <source>
        <dbReference type="ARBA" id="ARBA00007891"/>
    </source>
</evidence>
<dbReference type="InterPro" id="IPR019150">
    <property type="entry name" value="Vesicle_transport_protein_Use1"/>
</dbReference>
<evidence type="ECO:0000256" key="6">
    <source>
        <dbReference type="ARBA" id="ARBA00022892"/>
    </source>
</evidence>
<protein>
    <submittedName>
        <fullName evidence="13">Synaptobrevin</fullName>
    </submittedName>
</protein>
<gene>
    <name evidence="13" type="ORF">NKR19_g4667</name>
</gene>
<feature type="coiled-coil region" evidence="10">
    <location>
        <begin position="83"/>
        <end position="117"/>
    </location>
</feature>
<evidence type="ECO:0000256" key="11">
    <source>
        <dbReference type="SAM" id="MobiDB-lite"/>
    </source>
</evidence>
<keyword evidence="14" id="KW-1185">Reference proteome</keyword>
<dbReference type="GO" id="GO:0015031">
    <property type="term" value="P:protein transport"/>
    <property type="evidence" value="ECO:0007669"/>
    <property type="project" value="UniProtKB-KW"/>
</dbReference>
<feature type="compositionally biased region" description="Polar residues" evidence="11">
    <location>
        <begin position="225"/>
        <end position="245"/>
    </location>
</feature>
<keyword evidence="4 12" id="KW-0812">Transmembrane</keyword>
<feature type="transmembrane region" description="Helical" evidence="12">
    <location>
        <begin position="324"/>
        <end position="348"/>
    </location>
</feature>
<evidence type="ECO:0000256" key="4">
    <source>
        <dbReference type="ARBA" id="ARBA00022692"/>
    </source>
</evidence>
<accession>A0AA38SA07</accession>
<comment type="caution">
    <text evidence="13">The sequence shown here is derived from an EMBL/GenBank/DDBJ whole genome shotgun (WGS) entry which is preliminary data.</text>
</comment>
<evidence type="ECO:0000256" key="3">
    <source>
        <dbReference type="ARBA" id="ARBA00022448"/>
    </source>
</evidence>
<feature type="compositionally biased region" description="Acidic residues" evidence="11">
    <location>
        <begin position="149"/>
        <end position="167"/>
    </location>
</feature>
<keyword evidence="10" id="KW-0175">Coiled coil</keyword>
<dbReference type="AlphaFoldDB" id="A0AA38SA07"/>
<dbReference type="GO" id="GO:0031201">
    <property type="term" value="C:SNARE complex"/>
    <property type="evidence" value="ECO:0007669"/>
    <property type="project" value="TreeGrafter"/>
</dbReference>
<keyword evidence="3" id="KW-0813">Transport</keyword>
<organism evidence="13 14">
    <name type="scientific">Coniochaeta hoffmannii</name>
    <dbReference type="NCBI Taxonomy" id="91930"/>
    <lineage>
        <taxon>Eukaryota</taxon>
        <taxon>Fungi</taxon>
        <taxon>Dikarya</taxon>
        <taxon>Ascomycota</taxon>
        <taxon>Pezizomycotina</taxon>
        <taxon>Sordariomycetes</taxon>
        <taxon>Sordariomycetidae</taxon>
        <taxon>Coniochaetales</taxon>
        <taxon>Coniochaetaceae</taxon>
        <taxon>Coniochaeta</taxon>
    </lineage>
</organism>
<keyword evidence="5" id="KW-0256">Endoplasmic reticulum</keyword>